<dbReference type="HOGENOM" id="CLU_3249589_0_0_9"/>
<organism evidence="1 2">
    <name type="scientific">[Clostridium] methylpentosum DSM 5476</name>
    <dbReference type="NCBI Taxonomy" id="537013"/>
    <lineage>
        <taxon>Bacteria</taxon>
        <taxon>Bacillati</taxon>
        <taxon>Bacillota</taxon>
        <taxon>Clostridia</taxon>
        <taxon>Eubacteriales</taxon>
        <taxon>Oscillospiraceae</taxon>
        <taxon>Oscillospiraceae incertae sedis</taxon>
    </lineage>
</organism>
<dbReference type="AlphaFoldDB" id="C0ECY2"/>
<comment type="caution">
    <text evidence="1">The sequence shown here is derived from an EMBL/GenBank/DDBJ whole genome shotgun (WGS) entry which is preliminary data.</text>
</comment>
<accession>C0ECY2</accession>
<evidence type="ECO:0000313" key="1">
    <source>
        <dbReference type="EMBL" id="EEG30634.1"/>
    </source>
</evidence>
<dbReference type="EMBL" id="ACEC01000058">
    <property type="protein sequence ID" value="EEG30634.1"/>
    <property type="molecule type" value="Genomic_DNA"/>
</dbReference>
<protein>
    <submittedName>
        <fullName evidence="1">Uncharacterized protein</fullName>
    </submittedName>
</protein>
<name>C0ECY2_9FIRM</name>
<reference evidence="1 2" key="1">
    <citation type="submission" date="2009-01" db="EMBL/GenBank/DDBJ databases">
        <authorList>
            <person name="Fulton L."/>
            <person name="Clifton S."/>
            <person name="Fulton B."/>
            <person name="Xu J."/>
            <person name="Minx P."/>
            <person name="Pepin K.H."/>
            <person name="Johnson M."/>
            <person name="Bhonagiri V."/>
            <person name="Nash W.E."/>
            <person name="Mardis E.R."/>
            <person name="Wilson R.K."/>
        </authorList>
    </citation>
    <scope>NUCLEOTIDE SEQUENCE [LARGE SCALE GENOMIC DNA]</scope>
    <source>
        <strain evidence="1 2">DSM 5476</strain>
    </source>
</reference>
<sequence>MPYPPAGNNSDVAVPLRVCIEIAAKESLKQAKMRCRPLTGVY</sequence>
<evidence type="ECO:0000313" key="2">
    <source>
        <dbReference type="Proteomes" id="UP000003340"/>
    </source>
</evidence>
<reference evidence="1 2" key="2">
    <citation type="submission" date="2009-02" db="EMBL/GenBank/DDBJ databases">
        <title>Draft genome sequence of Clostridium methylpentosum (DSM 5476).</title>
        <authorList>
            <person name="Sudarsanam P."/>
            <person name="Ley R."/>
            <person name="Guruge J."/>
            <person name="Turnbaugh P.J."/>
            <person name="Mahowald M."/>
            <person name="Liep D."/>
            <person name="Gordon J."/>
        </authorList>
    </citation>
    <scope>NUCLEOTIDE SEQUENCE [LARGE SCALE GENOMIC DNA]</scope>
    <source>
        <strain evidence="1 2">DSM 5476</strain>
    </source>
</reference>
<proteinExistence type="predicted"/>
<gene>
    <name evidence="1" type="ORF">CLOSTMETH_01703</name>
</gene>
<keyword evidence="2" id="KW-1185">Reference proteome</keyword>
<dbReference type="Proteomes" id="UP000003340">
    <property type="component" value="Unassembled WGS sequence"/>
</dbReference>